<dbReference type="AlphaFoldDB" id="A0AAD6VX65"/>
<feature type="compositionally biased region" description="Basic and acidic residues" evidence="1">
    <location>
        <begin position="953"/>
        <end position="984"/>
    </location>
</feature>
<feature type="region of interest" description="Disordered" evidence="1">
    <location>
        <begin position="952"/>
        <end position="1028"/>
    </location>
</feature>
<gene>
    <name evidence="2" type="ORF">GGX14DRAFT_353447</name>
</gene>
<evidence type="ECO:0000313" key="2">
    <source>
        <dbReference type="EMBL" id="KAJ7221324.1"/>
    </source>
</evidence>
<dbReference type="PANTHER" id="PTHR31912:SF34">
    <property type="entry name" value="NOTOCHORD-RELATED PROTEIN"/>
    <property type="match status" value="1"/>
</dbReference>
<evidence type="ECO:0000313" key="3">
    <source>
        <dbReference type="Proteomes" id="UP001219525"/>
    </source>
</evidence>
<dbReference type="EMBL" id="JARJCW010000008">
    <property type="protein sequence ID" value="KAJ7221324.1"/>
    <property type="molecule type" value="Genomic_DNA"/>
</dbReference>
<accession>A0AAD6VX65</accession>
<protein>
    <submittedName>
        <fullName evidence="2">Uncharacterized protein</fullName>
    </submittedName>
</protein>
<sequence length="1028" mass="115942">MCSLNTEATEHTEIIQIQARRIIEEEGTDSDPRYAPYPNKMSMLLDIVDNLPRLRLSSSHFKTILWLLKECGVRNLPSYYSFRKMQASLRDLCGSEPQAYTSSMGNRFFVNDVRESVACDFANPEVAKHLNFYPEETTGPVSEVWQAQRWKEFKPSQLTPMFARGLRQFYIDEVAELDTGEKVLTVAWIKRNGVLCADCVEVFPSATGWHIGIESCSIPTSRFAYNYFDLVERIGDKIIWAEGVEAPQMPNPLRDLAEGDDLYVVMIPLWADDVSGNKSKQYNKHINMYMVNSNLPGQLLQQEYFVRFVSTSPNATSPEQFSAIKEQIQSTHTKPIRCFNAATQRNCCVMLRVPALPADNPQQSEEASHLGGNANLKCRRCMVGGSHEHTESDEGYHALHLAGIARTAAETKKTLLEQLDLAMYGVKAPIEKLQTATGVKDKVAQYWIDILLDRARSLKAESPGKPAEVIADELRMWLAEQPGHKVNPLLDIDGLDPNRDTPVEILHTILLGIVKYVWHMLHTSWSTQEQDLFVIPLQSTDLDGLTSPPIRAAYMIQYKNNLIGKHFKTLMQTMVFHMHGLVTVSPEMFPLVKSVSVLGPLLWAGEMDNTKQYTEDLTILTANVLVTFGDNDPARIINKMKLHLLPHLVEDAVRFGPLIRYSTEVFEAFNAVFRMCSVLSNHQAPSRDIAMKFASMDRLKHVLSSGYRKEGDKWVCAGSNVLSVLKLKPIIQRHLGWVSPKKTVSGEIRLEAKKKSHVLQWAETKASSSCFTNILELAPAASKWYSGISVTAQSGDACKKGSWICAHDASVSQKKNILFGRLLEILSPESGGLGVVVVEHFMISERLHPNFDMPVLHRPDAAENQHWFLWRSYIYPQAVLFRFSAQHDCRIANCQPTASRAIIQERSITSRTISLLEHADDSHFIINMAALHNATLLRRVLPRALTVPQQLYPDREGGAHHKERAATLRISQETKRARTQEKRRNTLAQKAAQGGVTEELDLDRGETESEDAGEVERPVTQKRKRARQ</sequence>
<reference evidence="2" key="1">
    <citation type="submission" date="2023-03" db="EMBL/GenBank/DDBJ databases">
        <title>Massive genome expansion in bonnet fungi (Mycena s.s.) driven by repeated elements and novel gene families across ecological guilds.</title>
        <authorList>
            <consortium name="Lawrence Berkeley National Laboratory"/>
            <person name="Harder C.B."/>
            <person name="Miyauchi S."/>
            <person name="Viragh M."/>
            <person name="Kuo A."/>
            <person name="Thoen E."/>
            <person name="Andreopoulos B."/>
            <person name="Lu D."/>
            <person name="Skrede I."/>
            <person name="Drula E."/>
            <person name="Henrissat B."/>
            <person name="Morin E."/>
            <person name="Kohler A."/>
            <person name="Barry K."/>
            <person name="LaButti K."/>
            <person name="Morin E."/>
            <person name="Salamov A."/>
            <person name="Lipzen A."/>
            <person name="Mereny Z."/>
            <person name="Hegedus B."/>
            <person name="Baldrian P."/>
            <person name="Stursova M."/>
            <person name="Weitz H."/>
            <person name="Taylor A."/>
            <person name="Grigoriev I.V."/>
            <person name="Nagy L.G."/>
            <person name="Martin F."/>
            <person name="Kauserud H."/>
        </authorList>
    </citation>
    <scope>NUCLEOTIDE SEQUENCE</scope>
    <source>
        <strain evidence="2">9144</strain>
    </source>
</reference>
<evidence type="ECO:0000256" key="1">
    <source>
        <dbReference type="SAM" id="MobiDB-lite"/>
    </source>
</evidence>
<comment type="caution">
    <text evidence="2">The sequence shown here is derived from an EMBL/GenBank/DDBJ whole genome shotgun (WGS) entry which is preliminary data.</text>
</comment>
<dbReference type="Proteomes" id="UP001219525">
    <property type="component" value="Unassembled WGS sequence"/>
</dbReference>
<name>A0AAD6VX65_9AGAR</name>
<keyword evidence="3" id="KW-1185">Reference proteome</keyword>
<dbReference type="PANTHER" id="PTHR31912">
    <property type="entry name" value="IP13529P"/>
    <property type="match status" value="1"/>
</dbReference>
<proteinExistence type="predicted"/>
<organism evidence="2 3">
    <name type="scientific">Mycena pura</name>
    <dbReference type="NCBI Taxonomy" id="153505"/>
    <lineage>
        <taxon>Eukaryota</taxon>
        <taxon>Fungi</taxon>
        <taxon>Dikarya</taxon>
        <taxon>Basidiomycota</taxon>
        <taxon>Agaricomycotina</taxon>
        <taxon>Agaricomycetes</taxon>
        <taxon>Agaricomycetidae</taxon>
        <taxon>Agaricales</taxon>
        <taxon>Marasmiineae</taxon>
        <taxon>Mycenaceae</taxon>
        <taxon>Mycena</taxon>
    </lineage>
</organism>